<evidence type="ECO:0000256" key="1">
    <source>
        <dbReference type="SAM" id="SignalP"/>
    </source>
</evidence>
<keyword evidence="1" id="KW-0732">Signal</keyword>
<evidence type="ECO:0000313" key="3">
    <source>
        <dbReference type="Proteomes" id="UP000664414"/>
    </source>
</evidence>
<dbReference type="AlphaFoldDB" id="A0A8J7PI10"/>
<dbReference type="Proteomes" id="UP000664414">
    <property type="component" value="Unassembled WGS sequence"/>
</dbReference>
<accession>A0A8J7PI10</accession>
<protein>
    <submittedName>
        <fullName evidence="2">Uncharacterized protein</fullName>
    </submittedName>
</protein>
<comment type="caution">
    <text evidence="2">The sequence shown here is derived from an EMBL/GenBank/DDBJ whole genome shotgun (WGS) entry which is preliminary data.</text>
</comment>
<feature type="signal peptide" evidence="1">
    <location>
        <begin position="1"/>
        <end position="20"/>
    </location>
</feature>
<dbReference type="EMBL" id="JAFKGL010000010">
    <property type="protein sequence ID" value="MBN9412475.1"/>
    <property type="molecule type" value="Genomic_DNA"/>
</dbReference>
<reference evidence="2" key="1">
    <citation type="submission" date="2021-02" db="EMBL/GenBank/DDBJ databases">
        <title>Thiocyanate and organic carbon inputs drive convergent selection for specific autotrophic Afipia and Thiobacillus strains within complex microbiomes.</title>
        <authorList>
            <person name="Huddy R.J."/>
            <person name="Sachdeva R."/>
            <person name="Kadzinga F."/>
            <person name="Kantor R.S."/>
            <person name="Harrison S.T.L."/>
            <person name="Banfield J.F."/>
        </authorList>
    </citation>
    <scope>NUCLEOTIDE SEQUENCE</scope>
    <source>
        <strain evidence="2">SCN18_10_11_15_R4_P_38_20</strain>
    </source>
</reference>
<name>A0A8J7PI10_9PROT</name>
<feature type="chain" id="PRO_5035279272" evidence="1">
    <location>
        <begin position="21"/>
        <end position="187"/>
    </location>
</feature>
<gene>
    <name evidence="2" type="ORF">J0H12_00915</name>
</gene>
<sequence>MKKIFLGLVCSFLISNNVFATSPSVEDVEEKSQIQRLEAISFDKKDADFWVLKDKEAFKAVDFLVDKNGDWRGESPIPHYLKFVEELQPEDVPTLQKWLSLNGLECFAIADQKEQPNISLVIDLYEELKEQEKKEEQENLSKLAWLNYKGMLYELEQRETSFLSDAWVETNRAFQMKNSHYREIGSH</sequence>
<evidence type="ECO:0000313" key="2">
    <source>
        <dbReference type="EMBL" id="MBN9412475.1"/>
    </source>
</evidence>
<organism evidence="2 3">
    <name type="scientific">Candidatus Paracaedimonas acanthamoebae</name>
    <dbReference type="NCBI Taxonomy" id="244581"/>
    <lineage>
        <taxon>Bacteria</taxon>
        <taxon>Pseudomonadati</taxon>
        <taxon>Pseudomonadota</taxon>
        <taxon>Alphaproteobacteria</taxon>
        <taxon>Holosporales</taxon>
        <taxon>Caedimonadaceae</taxon>
        <taxon>Candidatus Paracaedimonas</taxon>
    </lineage>
</organism>
<proteinExistence type="predicted"/>